<protein>
    <submittedName>
        <fullName evidence="1">Uncharacterized protein</fullName>
    </submittedName>
</protein>
<dbReference type="AlphaFoldDB" id="A0A1M7AXH8"/>
<keyword evidence="2" id="KW-1185">Reference proteome</keyword>
<dbReference type="Proteomes" id="UP000184206">
    <property type="component" value="Unassembled WGS sequence"/>
</dbReference>
<dbReference type="STRING" id="1123231.SAMN02745189_00280"/>
<organism evidence="1 2">
    <name type="scientific">Lacicoccus alkaliphilus DSM 16010</name>
    <dbReference type="NCBI Taxonomy" id="1123231"/>
    <lineage>
        <taxon>Bacteria</taxon>
        <taxon>Bacillati</taxon>
        <taxon>Bacillota</taxon>
        <taxon>Bacilli</taxon>
        <taxon>Bacillales</taxon>
        <taxon>Salinicoccaceae</taxon>
        <taxon>Lacicoccus</taxon>
    </lineage>
</organism>
<reference evidence="1 2" key="1">
    <citation type="submission" date="2016-11" db="EMBL/GenBank/DDBJ databases">
        <authorList>
            <person name="Jaros S."/>
            <person name="Januszkiewicz K."/>
            <person name="Wedrychowicz H."/>
        </authorList>
    </citation>
    <scope>NUCLEOTIDE SEQUENCE [LARGE SCALE GENOMIC DNA]</scope>
    <source>
        <strain evidence="1 2">DSM 16010</strain>
    </source>
</reference>
<evidence type="ECO:0000313" key="1">
    <source>
        <dbReference type="EMBL" id="SHL47316.1"/>
    </source>
</evidence>
<accession>A0A1M7AXH8</accession>
<evidence type="ECO:0000313" key="2">
    <source>
        <dbReference type="Proteomes" id="UP000184206"/>
    </source>
</evidence>
<dbReference type="RefSeq" id="WP_072707582.1">
    <property type="nucleotide sequence ID" value="NZ_FRCF01000002.1"/>
</dbReference>
<proteinExistence type="predicted"/>
<sequence>MADKITTHQRFMKKAEKDLVRMFKDGEFKTFREKYHHFIKMGTPDISLEEMFYEAMDALGEYDDIVDYALKQLNEGTGDYETHMIEMLKALNAQERYYEVINFSDHIMEEKIPQGFRIEIAAIRHKAKKAIDDRQYRRSAGMADEKGTQEEDIDLDDMSHQEILRMFSTFADEKDIRYKDFVLEHLEDIHARDIVTFMLLYLKEIGYNEAVRHHKFGAPVDVVPVNLPSLEEVTLMKDVEPDVIEVLESRAPQIVGEATLLMTSHAIFNYPKEPDFEAEELVQGYLQYILDLLNVDHPYEADRRIYEWIDEMEHLVTTSET</sequence>
<dbReference type="OrthoDB" id="2388258at2"/>
<dbReference type="EMBL" id="FRCF01000002">
    <property type="protein sequence ID" value="SHL47316.1"/>
    <property type="molecule type" value="Genomic_DNA"/>
</dbReference>
<name>A0A1M7AXH8_9BACL</name>
<gene>
    <name evidence="1" type="ORF">SAMN02745189_00280</name>
</gene>